<dbReference type="PROSITE" id="PS51677">
    <property type="entry name" value="NODB"/>
    <property type="match status" value="1"/>
</dbReference>
<dbReference type="InterPro" id="IPR050248">
    <property type="entry name" value="Polysacc_deacetylase_ArnD"/>
</dbReference>
<dbReference type="GO" id="GO:0005975">
    <property type="term" value="P:carbohydrate metabolic process"/>
    <property type="evidence" value="ECO:0007669"/>
    <property type="project" value="InterPro"/>
</dbReference>
<dbReference type="Gene3D" id="3.20.20.370">
    <property type="entry name" value="Glycoside hydrolase/deacetylase"/>
    <property type="match status" value="1"/>
</dbReference>
<evidence type="ECO:0000313" key="3">
    <source>
        <dbReference type="EMBL" id="SMH66922.1"/>
    </source>
</evidence>
<dbReference type="SUPFAM" id="SSF88713">
    <property type="entry name" value="Glycoside hydrolase/deacetylase"/>
    <property type="match status" value="1"/>
</dbReference>
<reference evidence="3 4" key="3">
    <citation type="submission" date="2017-03" db="EMBL/GenBank/DDBJ databases">
        <authorList>
            <person name="Regsiter A."/>
            <person name="William W."/>
        </authorList>
    </citation>
    <scope>NUCLEOTIDE SEQUENCE [LARGE SCALE GENOMIC DNA]</scope>
    <source>
        <strain evidence="3">PRJEB5721</strain>
    </source>
</reference>
<reference evidence="2" key="1">
    <citation type="submission" date="2014-03" db="EMBL/GenBank/DDBJ databases">
        <authorList>
            <person name="Genoscope - CEA"/>
        </authorList>
    </citation>
    <scope>NUCLEOTIDE SEQUENCE [LARGE SCALE GENOMIC DNA]</scope>
    <source>
        <strain evidence="2">CF27</strain>
    </source>
</reference>
<dbReference type="Proteomes" id="UP000193925">
    <property type="component" value="Chromosome AFERRI"/>
</dbReference>
<accession>A0A060UPH4</accession>
<reference evidence="2" key="2">
    <citation type="submission" date="2014-07" db="EMBL/GenBank/DDBJ databases">
        <title>Initial genome analysis of the psychrotolerant acidophile Acidithiobacillus ferrivorans CF27: insights into iron and sulfur oxidation pathways and into biofilm formation.</title>
        <authorList>
            <person name="Talla E."/>
            <person name="Hedrich S."/>
            <person name="Mangenot S."/>
            <person name="Ji B."/>
            <person name="Johnson D.B."/>
            <person name="Barbe V."/>
            <person name="Bonnefoy V."/>
        </authorList>
    </citation>
    <scope>NUCLEOTIDE SEQUENCE [LARGE SCALE GENOMIC DNA]</scope>
    <source>
        <strain evidence="2">CF27</strain>
    </source>
</reference>
<evidence type="ECO:0000313" key="4">
    <source>
        <dbReference type="Proteomes" id="UP000193925"/>
    </source>
</evidence>
<feature type="domain" description="NodB homology" evidence="1">
    <location>
        <begin position="47"/>
        <end position="225"/>
    </location>
</feature>
<dbReference type="RefSeq" id="WP_051984665.1">
    <property type="nucleotide sequence ID" value="NZ_CCCS020000002.1"/>
</dbReference>
<evidence type="ECO:0000259" key="1">
    <source>
        <dbReference type="PROSITE" id="PS51677"/>
    </source>
</evidence>
<dbReference type="PANTHER" id="PTHR10587">
    <property type="entry name" value="GLYCOSYL TRANSFERASE-RELATED"/>
    <property type="match status" value="1"/>
</dbReference>
<dbReference type="PANTHER" id="PTHR10587:SF137">
    <property type="entry name" value="4-DEOXY-4-FORMAMIDO-L-ARABINOSE-PHOSPHOUNDECAPRENOL DEFORMYLASE ARND-RELATED"/>
    <property type="match status" value="1"/>
</dbReference>
<dbReference type="EMBL" id="LT841305">
    <property type="protein sequence ID" value="SMH66922.1"/>
    <property type="molecule type" value="Genomic_DNA"/>
</dbReference>
<evidence type="ECO:0000313" key="2">
    <source>
        <dbReference type="EMBL" id="CDQ08718.1"/>
    </source>
</evidence>
<dbReference type="EMBL" id="CCCS020000002">
    <property type="protein sequence ID" value="CDQ08718.1"/>
    <property type="molecule type" value="Genomic_DNA"/>
</dbReference>
<dbReference type="InterPro" id="IPR002509">
    <property type="entry name" value="NODB_dom"/>
</dbReference>
<sequence>MLETIILGILASVISSQVVLAMLVLCPRCKLISPNLVRLPQTAIARREIALTFDDGPHAEITAQILDQLDLHNAKATFFCIGEKVAAHPNLVAEILRRGHSVENHSYRHNILFAFSGTTTLANDIIKAQKAITAATHGTAPRFFRAPFGFRSPFLGGVLRHLGLQHVAWTRRGYDTTSRNPDTVLRRLSRNLAAGDILLLHEGKLALLVLPRLLELCQHKEVRSVSLSMIFQDLKTLPPIYEQSIASAYGDHTSSTNTPS</sequence>
<protein>
    <submittedName>
        <fullName evidence="2">Polysaccharide deacetylase</fullName>
    </submittedName>
</protein>
<dbReference type="InterPro" id="IPR011330">
    <property type="entry name" value="Glyco_hydro/deAcase_b/a-brl"/>
</dbReference>
<proteinExistence type="predicted"/>
<dbReference type="GO" id="GO:0016810">
    <property type="term" value="F:hydrolase activity, acting on carbon-nitrogen (but not peptide) bonds"/>
    <property type="evidence" value="ECO:0007669"/>
    <property type="project" value="InterPro"/>
</dbReference>
<dbReference type="CDD" id="cd10917">
    <property type="entry name" value="CE4_NodB_like_6s_7s"/>
    <property type="match status" value="1"/>
</dbReference>
<gene>
    <name evidence="2" type="ORF">AFERRI_100153</name>
    <name evidence="3" type="ORF">AFERRI_50123</name>
</gene>
<dbReference type="AlphaFoldDB" id="A0A060UPH4"/>
<organism evidence="2">
    <name type="scientific">Acidithiobacillus ferrivorans</name>
    <dbReference type="NCBI Taxonomy" id="160808"/>
    <lineage>
        <taxon>Bacteria</taxon>
        <taxon>Pseudomonadati</taxon>
        <taxon>Pseudomonadota</taxon>
        <taxon>Acidithiobacillia</taxon>
        <taxon>Acidithiobacillales</taxon>
        <taxon>Acidithiobacillaceae</taxon>
        <taxon>Acidithiobacillus</taxon>
    </lineage>
</organism>
<keyword evidence="4" id="KW-1185">Reference proteome</keyword>
<name>A0A060UPH4_9PROT</name>
<dbReference type="Pfam" id="PF01522">
    <property type="entry name" value="Polysacc_deac_1"/>
    <property type="match status" value="1"/>
</dbReference>